<evidence type="ECO:0000313" key="2">
    <source>
        <dbReference type="EMBL" id="CAB5381029.1"/>
    </source>
</evidence>
<dbReference type="Proteomes" id="UP000232688">
    <property type="component" value="Unassembled WGS sequence"/>
</dbReference>
<dbReference type="VEuPathDB" id="FungiDB:RhiirA1_436277"/>
<organism evidence="2 7">
    <name type="scientific">Rhizophagus irregularis</name>
    <dbReference type="NCBI Taxonomy" id="588596"/>
    <lineage>
        <taxon>Eukaryota</taxon>
        <taxon>Fungi</taxon>
        <taxon>Fungi incertae sedis</taxon>
        <taxon>Mucoromycota</taxon>
        <taxon>Glomeromycotina</taxon>
        <taxon>Glomeromycetes</taxon>
        <taxon>Glomerales</taxon>
        <taxon>Glomeraceae</taxon>
        <taxon>Rhizophagus</taxon>
    </lineage>
</organism>
<dbReference type="VEuPathDB" id="FungiDB:FUN_012661"/>
<dbReference type="Pfam" id="PF00106">
    <property type="entry name" value="adh_short"/>
    <property type="match status" value="1"/>
</dbReference>
<dbReference type="SMR" id="A0A2I1E800"/>
<feature type="transmembrane region" description="Helical" evidence="1">
    <location>
        <begin position="6"/>
        <end position="23"/>
    </location>
</feature>
<dbReference type="EMBL" id="CAGKOT010000043">
    <property type="protein sequence ID" value="CAB5381029.1"/>
    <property type="molecule type" value="Genomic_DNA"/>
</dbReference>
<dbReference type="InterPro" id="IPR036291">
    <property type="entry name" value="NAD(P)-bd_dom_sf"/>
</dbReference>
<feature type="transmembrane region" description="Helical" evidence="1">
    <location>
        <begin position="178"/>
        <end position="196"/>
    </location>
</feature>
<reference evidence="4 5" key="3">
    <citation type="submission" date="2017-10" db="EMBL/GenBank/DDBJ databases">
        <title>Extensive intraspecific genome diversity in a model arbuscular mycorrhizal fungus.</title>
        <authorList>
            <person name="Chen E.C.H."/>
            <person name="Morin E."/>
            <person name="Baudet D."/>
            <person name="Noel J."/>
            <person name="Ndikumana S."/>
            <person name="Charron P."/>
            <person name="St-Onge C."/>
            <person name="Giorgi J."/>
            <person name="Grigoriev I.V."/>
            <person name="Roux C."/>
            <person name="Martin F.M."/>
            <person name="Corradi N."/>
        </authorList>
    </citation>
    <scope>NUCLEOTIDE SEQUENCE [LARGE SCALE GENOMIC DNA]</scope>
    <source>
        <strain evidence="4 5">A1</strain>
    </source>
</reference>
<evidence type="ECO:0000313" key="5">
    <source>
        <dbReference type="Proteomes" id="UP000232688"/>
    </source>
</evidence>
<dbReference type="Gene3D" id="3.40.50.720">
    <property type="entry name" value="NAD(P)-binding Rossmann-like Domain"/>
    <property type="match status" value="1"/>
</dbReference>
<dbReference type="PANTHER" id="PTHR44279:SF2">
    <property type="entry name" value="HYDROXYSTEROID (11-BETA) DEHYDROGENASE 1-LIKE B-RELATED"/>
    <property type="match status" value="1"/>
</dbReference>
<dbReference type="SUPFAM" id="SSF51735">
    <property type="entry name" value="NAD(P)-binding Rossmann-fold domains"/>
    <property type="match status" value="1"/>
</dbReference>
<comment type="caution">
    <text evidence="2">The sequence shown here is derived from an EMBL/GenBank/DDBJ whole genome shotgun (WGS) entry which is preliminary data.</text>
</comment>
<keyword evidence="1" id="KW-0812">Transmembrane</keyword>
<dbReference type="EMBL" id="LLXH01000022">
    <property type="protein sequence ID" value="PKC75479.1"/>
    <property type="molecule type" value="Genomic_DNA"/>
</dbReference>
<dbReference type="PRINTS" id="PR00081">
    <property type="entry name" value="GDHRDH"/>
</dbReference>
<dbReference type="Proteomes" id="UP000232722">
    <property type="component" value="Unassembled WGS sequence"/>
</dbReference>
<dbReference type="GO" id="GO:0016491">
    <property type="term" value="F:oxidoreductase activity"/>
    <property type="evidence" value="ECO:0007669"/>
    <property type="project" value="TreeGrafter"/>
</dbReference>
<reference evidence="3 6" key="1">
    <citation type="submission" date="2016-04" db="EMBL/GenBank/DDBJ databases">
        <title>Genome analyses suggest a sexual origin of heterokaryosis in a supposedly ancient asexual fungus.</title>
        <authorList>
            <person name="Ropars J."/>
            <person name="Sedzielewska K."/>
            <person name="Noel J."/>
            <person name="Charron P."/>
            <person name="Farinelli L."/>
            <person name="Marton T."/>
            <person name="Kruger M."/>
            <person name="Pelin A."/>
            <person name="Brachmann A."/>
            <person name="Corradi N."/>
        </authorList>
    </citation>
    <scope>NUCLEOTIDE SEQUENCE [LARGE SCALE GENOMIC DNA]</scope>
    <source>
        <strain evidence="3 6">A5</strain>
    </source>
</reference>
<dbReference type="AlphaFoldDB" id="A0A2I1E800"/>
<evidence type="ECO:0000313" key="7">
    <source>
        <dbReference type="Proteomes" id="UP000684084"/>
    </source>
</evidence>
<proteinExistence type="predicted"/>
<dbReference type="OrthoDB" id="1933717at2759"/>
<evidence type="ECO:0000256" key="1">
    <source>
        <dbReference type="SAM" id="Phobius"/>
    </source>
</evidence>
<keyword evidence="1" id="KW-0472">Membrane</keyword>
<protein>
    <submittedName>
        <fullName evidence="3">NAD(P)-binding protein</fullName>
    </submittedName>
</protein>
<accession>A0A2I1E800</accession>
<sequence length="310" mass="35253">MLHIIFFLIISLLIIKFFFLCNVPSLSKLQGKNVIITGASTGIGEEMAYICAKNGANIVIASRRTDLLEKVASKCKNISPNRLIKVITCDLKHEKDCEKLINLSVEFFNEIDNKPEIDMLILNHAMSLFEHMDFNNPKLMIEKLRDITMSNLIGFATLSHLTIPYMISNSSKREFKSIIVLSSLMSTISLGMSWAYSTSKAAINSYFSSLNEELEYQEFQNQIKITLCHLGSINTITMRSHTDKYFPKLLVDYIALNAEVTAKIILQSGLNGQKELWYPSYGILLRYAYGIFPGIMRKIGFCIQKYLIKK</sequence>
<name>A0A2I1E800_9GLOM</name>
<keyword evidence="1" id="KW-1133">Transmembrane helix</keyword>
<reference evidence="2" key="5">
    <citation type="submission" date="2020-05" db="EMBL/GenBank/DDBJ databases">
        <authorList>
            <person name="Rincon C."/>
            <person name="Sanders R I."/>
            <person name="Robbins C."/>
            <person name="Chaturvedi A."/>
        </authorList>
    </citation>
    <scope>NUCLEOTIDE SEQUENCE</scope>
    <source>
        <strain evidence="2">CHB12</strain>
    </source>
</reference>
<dbReference type="Proteomes" id="UP000684084">
    <property type="component" value="Unassembled WGS sequence"/>
</dbReference>
<evidence type="ECO:0000313" key="3">
    <source>
        <dbReference type="EMBL" id="PKC17813.1"/>
    </source>
</evidence>
<dbReference type="InterPro" id="IPR051253">
    <property type="entry name" value="11-beta-HSD"/>
</dbReference>
<dbReference type="EMBL" id="LLXJ01000005">
    <property type="protein sequence ID" value="PKC17813.1"/>
    <property type="molecule type" value="Genomic_DNA"/>
</dbReference>
<reference evidence="3 6" key="2">
    <citation type="submission" date="2017-09" db="EMBL/GenBank/DDBJ databases">
        <title>Extensive intraspecific genome diversity in a model arbuscular mycorrhizal fungus.</title>
        <authorList>
            <person name="Chen E.C."/>
            <person name="Morin E."/>
            <person name="Beaudet D."/>
            <person name="Noel J."/>
            <person name="Ndikumana S."/>
            <person name="Charron P."/>
            <person name="St-Onge C."/>
            <person name="Giorgi J."/>
            <person name="Grigoriev I.V."/>
            <person name="Roux C."/>
            <person name="Martin F.M."/>
            <person name="Corradi N."/>
        </authorList>
    </citation>
    <scope>NUCLEOTIDE SEQUENCE [LARGE SCALE GENOMIC DNA]</scope>
    <source>
        <strain evidence="3 6">A5</strain>
    </source>
</reference>
<dbReference type="InterPro" id="IPR002347">
    <property type="entry name" value="SDR_fam"/>
</dbReference>
<gene>
    <name evidence="2" type="ORF">CHRIB12_LOCUS17365</name>
    <name evidence="4" type="ORF">RhiirA1_436277</name>
    <name evidence="3" type="ORF">RhiirA5_492714</name>
</gene>
<feature type="transmembrane region" description="Helical" evidence="1">
    <location>
        <begin position="147"/>
        <end position="166"/>
    </location>
</feature>
<evidence type="ECO:0000313" key="4">
    <source>
        <dbReference type="EMBL" id="PKC75479.1"/>
    </source>
</evidence>
<dbReference type="VEuPathDB" id="FungiDB:RhiirFUN_014458"/>
<reference evidence="4 5" key="4">
    <citation type="submission" date="2017-10" db="EMBL/GenBank/DDBJ databases">
        <title>Genome analyses suggest a sexual origin of heterokaryosis in a supposedly ancient asexual fungus.</title>
        <authorList>
            <person name="Corradi N."/>
            <person name="Sedzielewska K."/>
            <person name="Noel J."/>
            <person name="Charron P."/>
            <person name="Farinelli L."/>
            <person name="Marton T."/>
            <person name="Kruger M."/>
            <person name="Pelin A."/>
            <person name="Brachmann A."/>
            <person name="Corradi N."/>
        </authorList>
    </citation>
    <scope>NUCLEOTIDE SEQUENCE [LARGE SCALE GENOMIC DNA]</scope>
    <source>
        <strain evidence="4 5">A1</strain>
    </source>
</reference>
<evidence type="ECO:0000313" key="6">
    <source>
        <dbReference type="Proteomes" id="UP000232722"/>
    </source>
</evidence>
<dbReference type="PANTHER" id="PTHR44279">
    <property type="entry name" value="HYDROXYSTEROID (11-BETA) DEHYDROGENASE 1-LIKE B-RELATED"/>
    <property type="match status" value="1"/>
</dbReference>